<sequence>MPFCNARFGESNQQYFAQERTDVQTQQIFLAICRSFVSPAVPLTVPLSEDRQGNIYVSLDVLSFDGIRRWGPFAGALAWQKSQFEAVLQTASELRRKLRLIDEFFADPFSYAQGVNSLIDPHSMVTSVCDALSFFAEVKTIAGKMLESEGQFSGMHCFGEFLQTLRKRFSEFPQYLEKFLKSKNDNLTRTEPPIYTFWTDFIQHLDFWPIYESENLMPAWKTTLFEGMVRLLGKYLTLRLKSTRNETANWERLAFLESLWTNDELVLSRLNFVANCGQNIPLEMLEENGQLCPFYETFISHLRKFKEDGRLRFTRCFLLQLVRQSLVRHCVKIDNILLLYLSKYNLLKNQLNFLINVTSLNSFWVRKHSELFDENGPNEKGVNERFSEQFWPLRILLDQRLFHQLFAVCGHLRRVQRTLFKVLAAVPIWQRLAPWAIPFATNCPKGRLCGALGAQLIGQLQQLLHLLFTYFFSLNSFFTRALVENVEKSRNCDENIHFTVLVGMVHEWNNALTKLLSVIEEIFRDPIDELNRINAEFCEFIVSPFVSPSIVDNGPNDQISENNHKENERIGEDGIDDEFRLLDDLSDRLRRVHLYMKHCQLNWTSEIAKTAADEPITYLNFSSQLFIHFPFVSSTADVVGTLIK</sequence>
<evidence type="ECO:0000313" key="2">
    <source>
        <dbReference type="Proteomes" id="UP001620626"/>
    </source>
</evidence>
<gene>
    <name evidence="1" type="ORF">niasHT_022671</name>
</gene>
<name>A0ABD2JRG0_9BILA</name>
<dbReference type="EMBL" id="JBICBT010000917">
    <property type="protein sequence ID" value="KAL3093221.1"/>
    <property type="molecule type" value="Genomic_DNA"/>
</dbReference>
<dbReference type="Proteomes" id="UP001620626">
    <property type="component" value="Unassembled WGS sequence"/>
</dbReference>
<evidence type="ECO:0000313" key="1">
    <source>
        <dbReference type="EMBL" id="KAL3093221.1"/>
    </source>
</evidence>
<dbReference type="AlphaFoldDB" id="A0ABD2JRG0"/>
<keyword evidence="2" id="KW-1185">Reference proteome</keyword>
<comment type="caution">
    <text evidence="1">The sequence shown here is derived from an EMBL/GenBank/DDBJ whole genome shotgun (WGS) entry which is preliminary data.</text>
</comment>
<reference evidence="1 2" key="1">
    <citation type="submission" date="2024-10" db="EMBL/GenBank/DDBJ databases">
        <authorList>
            <person name="Kim D."/>
        </authorList>
    </citation>
    <scope>NUCLEOTIDE SEQUENCE [LARGE SCALE GENOMIC DNA]</scope>
    <source>
        <strain evidence="1">BH-2024</strain>
    </source>
</reference>
<proteinExistence type="predicted"/>
<accession>A0ABD2JRG0</accession>
<organism evidence="1 2">
    <name type="scientific">Heterodera trifolii</name>
    <dbReference type="NCBI Taxonomy" id="157864"/>
    <lineage>
        <taxon>Eukaryota</taxon>
        <taxon>Metazoa</taxon>
        <taxon>Ecdysozoa</taxon>
        <taxon>Nematoda</taxon>
        <taxon>Chromadorea</taxon>
        <taxon>Rhabditida</taxon>
        <taxon>Tylenchina</taxon>
        <taxon>Tylenchomorpha</taxon>
        <taxon>Tylenchoidea</taxon>
        <taxon>Heteroderidae</taxon>
        <taxon>Heteroderinae</taxon>
        <taxon>Heterodera</taxon>
    </lineage>
</organism>
<protein>
    <recommendedName>
        <fullName evidence="3">Gamma-tubulin complex component</fullName>
    </recommendedName>
</protein>
<evidence type="ECO:0008006" key="3">
    <source>
        <dbReference type="Google" id="ProtNLM"/>
    </source>
</evidence>